<reference evidence="2" key="2">
    <citation type="submission" date="2015-01" db="EMBL/GenBank/DDBJ databases">
        <title>Evolutionary Origins and Diversification of the Mycorrhizal Mutualists.</title>
        <authorList>
            <consortium name="DOE Joint Genome Institute"/>
            <consortium name="Mycorrhizal Genomics Consortium"/>
            <person name="Kohler A."/>
            <person name="Kuo A."/>
            <person name="Nagy L.G."/>
            <person name="Floudas D."/>
            <person name="Copeland A."/>
            <person name="Barry K.W."/>
            <person name="Cichocki N."/>
            <person name="Veneault-Fourrey C."/>
            <person name="LaButti K."/>
            <person name="Lindquist E.A."/>
            <person name="Lipzen A."/>
            <person name="Lundell T."/>
            <person name="Morin E."/>
            <person name="Murat C."/>
            <person name="Riley R."/>
            <person name="Ohm R."/>
            <person name="Sun H."/>
            <person name="Tunlid A."/>
            <person name="Henrissat B."/>
            <person name="Grigoriev I.V."/>
            <person name="Hibbett D.S."/>
            <person name="Martin F."/>
        </authorList>
    </citation>
    <scope>NUCLEOTIDE SEQUENCE [LARGE SCALE GENOMIC DNA]</scope>
    <source>
        <strain evidence="2">Marx 270</strain>
    </source>
</reference>
<gene>
    <name evidence="1" type="ORF">M404DRAFT_998818</name>
</gene>
<dbReference type="EMBL" id="KN831962">
    <property type="protein sequence ID" value="KIO06690.1"/>
    <property type="molecule type" value="Genomic_DNA"/>
</dbReference>
<sequence length="131" mass="14775">MTLWATPSHIGYRIMVIGSVQSVMQTRRSAQVPTCSNRIDNPSQQNSMAFFMHKTCMRVCTAFVFDFAGIASSLFLQGHLPRRLPLRSLSYISPRLPLHSLSYISPRLHFPHNPSSAYLRVYHSLASVPIA</sequence>
<protein>
    <submittedName>
        <fullName evidence="1">Uncharacterized protein</fullName>
    </submittedName>
</protein>
<dbReference type="AlphaFoldDB" id="A0A0C3P0Q5"/>
<dbReference type="Proteomes" id="UP000054217">
    <property type="component" value="Unassembled WGS sequence"/>
</dbReference>
<name>A0A0C3P0Q5_PISTI</name>
<dbReference type="InParanoid" id="A0A0C3P0Q5"/>
<accession>A0A0C3P0Q5</accession>
<organism evidence="1 2">
    <name type="scientific">Pisolithus tinctorius Marx 270</name>
    <dbReference type="NCBI Taxonomy" id="870435"/>
    <lineage>
        <taxon>Eukaryota</taxon>
        <taxon>Fungi</taxon>
        <taxon>Dikarya</taxon>
        <taxon>Basidiomycota</taxon>
        <taxon>Agaricomycotina</taxon>
        <taxon>Agaricomycetes</taxon>
        <taxon>Agaricomycetidae</taxon>
        <taxon>Boletales</taxon>
        <taxon>Sclerodermatineae</taxon>
        <taxon>Pisolithaceae</taxon>
        <taxon>Pisolithus</taxon>
    </lineage>
</organism>
<evidence type="ECO:0000313" key="2">
    <source>
        <dbReference type="Proteomes" id="UP000054217"/>
    </source>
</evidence>
<keyword evidence="2" id="KW-1185">Reference proteome</keyword>
<dbReference type="HOGENOM" id="CLU_1928446_0_0_1"/>
<proteinExistence type="predicted"/>
<evidence type="ECO:0000313" key="1">
    <source>
        <dbReference type="EMBL" id="KIO06690.1"/>
    </source>
</evidence>
<reference evidence="1 2" key="1">
    <citation type="submission" date="2014-04" db="EMBL/GenBank/DDBJ databases">
        <authorList>
            <consortium name="DOE Joint Genome Institute"/>
            <person name="Kuo A."/>
            <person name="Kohler A."/>
            <person name="Costa M.D."/>
            <person name="Nagy L.G."/>
            <person name="Floudas D."/>
            <person name="Copeland A."/>
            <person name="Barry K.W."/>
            <person name="Cichocki N."/>
            <person name="Veneault-Fourrey C."/>
            <person name="LaButti K."/>
            <person name="Lindquist E.A."/>
            <person name="Lipzen A."/>
            <person name="Lundell T."/>
            <person name="Morin E."/>
            <person name="Murat C."/>
            <person name="Sun H."/>
            <person name="Tunlid A."/>
            <person name="Henrissat B."/>
            <person name="Grigoriev I.V."/>
            <person name="Hibbett D.S."/>
            <person name="Martin F."/>
            <person name="Nordberg H.P."/>
            <person name="Cantor M.N."/>
            <person name="Hua S.X."/>
        </authorList>
    </citation>
    <scope>NUCLEOTIDE SEQUENCE [LARGE SCALE GENOMIC DNA]</scope>
    <source>
        <strain evidence="1 2">Marx 270</strain>
    </source>
</reference>